<comment type="caution">
    <text evidence="3">The sequence shown here is derived from an EMBL/GenBank/DDBJ whole genome shotgun (WGS) entry which is preliminary data.</text>
</comment>
<organism evidence="3 4">
    <name type="scientific">Candidatus Dojkabacteria bacterium</name>
    <dbReference type="NCBI Taxonomy" id="2099670"/>
    <lineage>
        <taxon>Bacteria</taxon>
        <taxon>Candidatus Dojkabacteria</taxon>
    </lineage>
</organism>
<gene>
    <name evidence="3" type="ORF">D6810_02420</name>
</gene>
<keyword evidence="1 3" id="KW-0378">Hydrolase</keyword>
<dbReference type="AlphaFoldDB" id="A0A3M0YZ37"/>
<feature type="domain" description="Nudix hydrolase" evidence="2">
    <location>
        <begin position="25"/>
        <end position="177"/>
    </location>
</feature>
<dbReference type="PANTHER" id="PTHR21340:SF0">
    <property type="entry name" value="BIS(5'-NUCLEOSYL)-TETRAPHOSPHATASE [ASYMMETRICAL]"/>
    <property type="match status" value="1"/>
</dbReference>
<evidence type="ECO:0000259" key="2">
    <source>
        <dbReference type="PROSITE" id="PS51462"/>
    </source>
</evidence>
<dbReference type="PROSITE" id="PS51462">
    <property type="entry name" value="NUDIX"/>
    <property type="match status" value="1"/>
</dbReference>
<dbReference type="EMBL" id="RFKV01000079">
    <property type="protein sequence ID" value="RMD76963.1"/>
    <property type="molecule type" value="Genomic_DNA"/>
</dbReference>
<dbReference type="InterPro" id="IPR051325">
    <property type="entry name" value="Nudix_hydrolase_domain"/>
</dbReference>
<dbReference type="InterPro" id="IPR000086">
    <property type="entry name" value="NUDIX_hydrolase_dom"/>
</dbReference>
<accession>A0A3M0YZ37</accession>
<dbReference type="GO" id="GO:0006754">
    <property type="term" value="P:ATP biosynthetic process"/>
    <property type="evidence" value="ECO:0007669"/>
    <property type="project" value="TreeGrafter"/>
</dbReference>
<dbReference type="Pfam" id="PF00293">
    <property type="entry name" value="NUDIX"/>
    <property type="match status" value="1"/>
</dbReference>
<name>A0A3M0YZ37_9BACT</name>
<protein>
    <submittedName>
        <fullName evidence="3">NUDIX hydrolase</fullName>
    </submittedName>
</protein>
<evidence type="ECO:0000313" key="4">
    <source>
        <dbReference type="Proteomes" id="UP000269410"/>
    </source>
</evidence>
<dbReference type="CDD" id="cd02883">
    <property type="entry name" value="NUDIX_Hydrolase"/>
    <property type="match status" value="1"/>
</dbReference>
<reference evidence="3 4" key="1">
    <citation type="submission" date="2018-10" db="EMBL/GenBank/DDBJ databases">
        <title>Thermophilic Lithotrophy and Phototrophy in an Intertidal, Iron-rich, Geothermal Spring.</title>
        <authorList>
            <person name="Ward L.M."/>
            <person name="Idei A."/>
            <person name="Nakagawa M."/>
            <person name="Ueno Y."/>
            <person name="Fischer W."/>
            <person name="Mcglynn S.E."/>
        </authorList>
    </citation>
    <scope>NUCLEOTIDE SEQUENCE [LARGE SCALE GENOMIC DNA]</scope>
    <source>
        <strain evidence="3">J137</strain>
    </source>
</reference>
<dbReference type="PANTHER" id="PTHR21340">
    <property type="entry name" value="DIADENOSINE 5,5-P1,P4-TETRAPHOSPHATE PYROPHOSPHOHYDROLASE MUTT"/>
    <property type="match status" value="1"/>
</dbReference>
<dbReference type="GO" id="GO:0004081">
    <property type="term" value="F:bis(5'-nucleosyl)-tetraphosphatase (asymmetrical) activity"/>
    <property type="evidence" value="ECO:0007669"/>
    <property type="project" value="TreeGrafter"/>
</dbReference>
<evidence type="ECO:0000313" key="3">
    <source>
        <dbReference type="EMBL" id="RMD76963.1"/>
    </source>
</evidence>
<evidence type="ECO:0000256" key="1">
    <source>
        <dbReference type="ARBA" id="ARBA00022801"/>
    </source>
</evidence>
<dbReference type="SUPFAM" id="SSF55811">
    <property type="entry name" value="Nudix"/>
    <property type="match status" value="1"/>
</dbReference>
<dbReference type="Gene3D" id="3.90.79.10">
    <property type="entry name" value="Nucleoside Triphosphate Pyrophosphohydrolase"/>
    <property type="match status" value="1"/>
</dbReference>
<dbReference type="Proteomes" id="UP000269410">
    <property type="component" value="Unassembled WGS sequence"/>
</dbReference>
<dbReference type="InterPro" id="IPR015797">
    <property type="entry name" value="NUDIX_hydrolase-like_dom_sf"/>
</dbReference>
<dbReference type="GO" id="GO:0006167">
    <property type="term" value="P:AMP biosynthetic process"/>
    <property type="evidence" value="ECO:0007669"/>
    <property type="project" value="TreeGrafter"/>
</dbReference>
<sequence length="178" mass="21293">MKNSNDLPNLLNFDILPKVYYNKMDIIETVRIIVHQDNDKVLMLQKSHDSKNPLFWELPGGKVERLEPIEAVKKELLEETGIDLDISDISTFDKLEVFKYTYQYNNKKYSRSVRYFIYKIDKDKIINFERNWRDIVDASKIEDKHIGFMWMDKEIFLSESHSISKNSKMALKKFFQLI</sequence>
<proteinExistence type="predicted"/>